<comment type="caution">
    <text evidence="4">The sequence shown here is derived from an EMBL/GenBank/DDBJ whole genome shotgun (WGS) entry which is preliminary data.</text>
</comment>
<dbReference type="PROSITE" id="PS51186">
    <property type="entry name" value="GNAT"/>
    <property type="match status" value="1"/>
</dbReference>
<dbReference type="Pfam" id="PF00583">
    <property type="entry name" value="Acetyltransf_1"/>
    <property type="match status" value="1"/>
</dbReference>
<dbReference type="PANTHER" id="PTHR43877:SF2">
    <property type="entry name" value="AMINOALKYLPHOSPHONATE N-ACETYLTRANSFERASE-RELATED"/>
    <property type="match status" value="1"/>
</dbReference>
<dbReference type="AlphaFoldDB" id="A0A1V8ZZW7"/>
<keyword evidence="5" id="KW-1185">Reference proteome</keyword>
<dbReference type="STRING" id="1962155.B1813_17375"/>
<accession>A0A1V8ZZW7</accession>
<organism evidence="4 5">
    <name type="scientific">Saccharomonospora piscinae</name>
    <dbReference type="NCBI Taxonomy" id="687388"/>
    <lineage>
        <taxon>Bacteria</taxon>
        <taxon>Bacillati</taxon>
        <taxon>Actinomycetota</taxon>
        <taxon>Actinomycetes</taxon>
        <taxon>Pseudonocardiales</taxon>
        <taxon>Pseudonocardiaceae</taxon>
        <taxon>Saccharomonospora</taxon>
    </lineage>
</organism>
<dbReference type="CDD" id="cd04301">
    <property type="entry name" value="NAT_SF"/>
    <property type="match status" value="1"/>
</dbReference>
<dbReference type="InterPro" id="IPR050832">
    <property type="entry name" value="Bact_Acetyltransf"/>
</dbReference>
<dbReference type="PANTHER" id="PTHR43877">
    <property type="entry name" value="AMINOALKYLPHOSPHONATE N-ACETYLTRANSFERASE-RELATED-RELATED"/>
    <property type="match status" value="1"/>
</dbReference>
<dbReference type="InterPro" id="IPR016181">
    <property type="entry name" value="Acyl_CoA_acyltransferase"/>
</dbReference>
<dbReference type="SUPFAM" id="SSF55729">
    <property type="entry name" value="Acyl-CoA N-acyltransferases (Nat)"/>
    <property type="match status" value="1"/>
</dbReference>
<name>A0A1V8ZZW7_SACPI</name>
<sequence>MEIARVRADAPEAVRLVRTYFADVAGRYYGRRATEAELDIAMAEDPNDALLPPRGAFLLARQDGLPVGCVGCAGLVPLGHGMVELKRMFVVSSVRGRGLGARLLAAAEDVAAELGATVIRLDTRHDLVEAQGLYRTRGFAEIPAYSEGPYAEVFFEKRL</sequence>
<keyword evidence="1 4" id="KW-0808">Transferase</keyword>
<reference evidence="4 5" key="1">
    <citation type="submission" date="2017-02" db="EMBL/GenBank/DDBJ databases">
        <title>Draft genome of Saccharomonospora sp. 154.</title>
        <authorList>
            <person name="Alonso-Carmona G.S."/>
            <person name="De La Haba R."/>
            <person name="Vera-Gargallo B."/>
            <person name="Sandoval-Trujillo A.H."/>
            <person name="Ramirez-Duran N."/>
            <person name="Ventosa A."/>
        </authorList>
    </citation>
    <scope>NUCLEOTIDE SEQUENCE [LARGE SCALE GENOMIC DNA]</scope>
    <source>
        <strain evidence="4 5">LRS4.154</strain>
    </source>
</reference>
<gene>
    <name evidence="4" type="ORF">B1813_17375</name>
</gene>
<protein>
    <submittedName>
        <fullName evidence="4">GNAT family N-acetyltransferase</fullName>
    </submittedName>
</protein>
<keyword evidence="2" id="KW-0012">Acyltransferase</keyword>
<dbReference type="Gene3D" id="3.40.630.30">
    <property type="match status" value="1"/>
</dbReference>
<evidence type="ECO:0000313" key="4">
    <source>
        <dbReference type="EMBL" id="OQO90341.1"/>
    </source>
</evidence>
<dbReference type="InterPro" id="IPR000182">
    <property type="entry name" value="GNAT_dom"/>
</dbReference>
<feature type="domain" description="N-acetyltransferase" evidence="3">
    <location>
        <begin position="12"/>
        <end position="159"/>
    </location>
</feature>
<evidence type="ECO:0000256" key="1">
    <source>
        <dbReference type="ARBA" id="ARBA00022679"/>
    </source>
</evidence>
<dbReference type="Proteomes" id="UP000192591">
    <property type="component" value="Unassembled WGS sequence"/>
</dbReference>
<evidence type="ECO:0000259" key="3">
    <source>
        <dbReference type="PROSITE" id="PS51186"/>
    </source>
</evidence>
<evidence type="ECO:0000256" key="2">
    <source>
        <dbReference type="ARBA" id="ARBA00023315"/>
    </source>
</evidence>
<dbReference type="GO" id="GO:0016747">
    <property type="term" value="F:acyltransferase activity, transferring groups other than amino-acyl groups"/>
    <property type="evidence" value="ECO:0007669"/>
    <property type="project" value="InterPro"/>
</dbReference>
<proteinExistence type="predicted"/>
<dbReference type="EMBL" id="MWIH01000007">
    <property type="protein sequence ID" value="OQO90341.1"/>
    <property type="molecule type" value="Genomic_DNA"/>
</dbReference>
<evidence type="ECO:0000313" key="5">
    <source>
        <dbReference type="Proteomes" id="UP000192591"/>
    </source>
</evidence>